<evidence type="ECO:0000313" key="2">
    <source>
        <dbReference type="Proteomes" id="UP000561045"/>
    </source>
</evidence>
<protein>
    <submittedName>
        <fullName evidence="1">Uncharacterized protein</fullName>
    </submittedName>
</protein>
<comment type="caution">
    <text evidence="1">The sequence shown here is derived from an EMBL/GenBank/DDBJ whole genome shotgun (WGS) entry which is preliminary data.</text>
</comment>
<keyword evidence="2" id="KW-1185">Reference proteome</keyword>
<name>A0A840BJF6_9RHOO</name>
<dbReference type="Proteomes" id="UP000561045">
    <property type="component" value="Unassembled WGS sequence"/>
</dbReference>
<dbReference type="EMBL" id="JACIET010000001">
    <property type="protein sequence ID" value="MBB4011709.1"/>
    <property type="molecule type" value="Genomic_DNA"/>
</dbReference>
<sequence length="38" mass="4290">MNTTSIQHFAAPRALEVVRFEDNGDMPAGKRPCVRFAR</sequence>
<dbReference type="AlphaFoldDB" id="A0A840BJF6"/>
<evidence type="ECO:0000313" key="1">
    <source>
        <dbReference type="EMBL" id="MBB4011709.1"/>
    </source>
</evidence>
<accession>A0A840BJF6</accession>
<gene>
    <name evidence="1" type="ORF">GGR36_001017</name>
</gene>
<proteinExistence type="predicted"/>
<reference evidence="1 2" key="1">
    <citation type="submission" date="2020-08" db="EMBL/GenBank/DDBJ databases">
        <title>Genomic Encyclopedia of Type Strains, Phase IV (KMG-IV): sequencing the most valuable type-strain genomes for metagenomic binning, comparative biology and taxonomic classification.</title>
        <authorList>
            <person name="Goeker M."/>
        </authorList>
    </citation>
    <scope>NUCLEOTIDE SEQUENCE [LARGE SCALE GENOMIC DNA]</scope>
    <source>
        <strain evidence="1 2">DSM 106739</strain>
    </source>
</reference>
<organism evidence="1 2">
    <name type="scientific">Niveibacterium umoris</name>
    <dbReference type="NCBI Taxonomy" id="1193620"/>
    <lineage>
        <taxon>Bacteria</taxon>
        <taxon>Pseudomonadati</taxon>
        <taxon>Pseudomonadota</taxon>
        <taxon>Betaproteobacteria</taxon>
        <taxon>Rhodocyclales</taxon>
        <taxon>Rhodocyclaceae</taxon>
        <taxon>Niveibacterium</taxon>
    </lineage>
</organism>